<dbReference type="InterPro" id="IPR038071">
    <property type="entry name" value="UROD/MetE-like_sf"/>
</dbReference>
<dbReference type="GO" id="GO:0004853">
    <property type="term" value="F:uroporphyrinogen decarboxylase activity"/>
    <property type="evidence" value="ECO:0007669"/>
    <property type="project" value="InterPro"/>
</dbReference>
<gene>
    <name evidence="2" type="ORF">DYS74_04850</name>
</gene>
<proteinExistence type="predicted"/>
<dbReference type="Pfam" id="PF01208">
    <property type="entry name" value="URO-D"/>
    <property type="match status" value="1"/>
</dbReference>
<dbReference type="AlphaFoldDB" id="A0A421BUF7"/>
<dbReference type="RefSeq" id="WP_121531467.1">
    <property type="nucleotide sequence ID" value="NZ_RCHI01000003.1"/>
</dbReference>
<evidence type="ECO:0000313" key="2">
    <source>
        <dbReference type="EMBL" id="RLL71938.1"/>
    </source>
</evidence>
<comment type="caution">
    <text evidence="2">The sequence shown here is derived from an EMBL/GenBank/DDBJ whole genome shotgun (WGS) entry which is preliminary data.</text>
</comment>
<evidence type="ECO:0000259" key="1">
    <source>
        <dbReference type="Pfam" id="PF01208"/>
    </source>
</evidence>
<dbReference type="Proteomes" id="UP000279673">
    <property type="component" value="Unassembled WGS sequence"/>
</dbReference>
<dbReference type="InterPro" id="IPR000257">
    <property type="entry name" value="Uroporphyrinogen_deCOase"/>
</dbReference>
<dbReference type="EMBL" id="RCHI01000003">
    <property type="protein sequence ID" value="RLL71938.1"/>
    <property type="molecule type" value="Genomic_DNA"/>
</dbReference>
<keyword evidence="3" id="KW-1185">Reference proteome</keyword>
<name>A0A421BUF7_9RHOB</name>
<evidence type="ECO:0000313" key="3">
    <source>
        <dbReference type="Proteomes" id="UP000279673"/>
    </source>
</evidence>
<dbReference type="SUPFAM" id="SSF51726">
    <property type="entry name" value="UROD/MetE-like"/>
    <property type="match status" value="1"/>
</dbReference>
<dbReference type="GO" id="GO:0006779">
    <property type="term" value="P:porphyrin-containing compound biosynthetic process"/>
    <property type="evidence" value="ECO:0007669"/>
    <property type="project" value="InterPro"/>
</dbReference>
<dbReference type="Gene3D" id="3.20.20.210">
    <property type="match status" value="1"/>
</dbReference>
<sequence length="330" mass="35720">MLARQRYLDLVEQAAQGRHGAAVPVAFWKHHPVADQRGDRLADATCAFQARFDCDLVKITPASSFQLRDLGQTDAWTGDPIGRRDFGPGPVTGPDDWLRLAEMRVEDRHLSEHLIAARLVRARVPAHIPVLQSIFDPLFQLRILAGKLWQAHLRDCPEVLAIALTVLTERTCRIVGEFMETGVDGIFLAVQHAAAHESPGDSFATMGLPQGLRCLAAAGPDSLNFVHLHGEAIPARLLDAFPGTTVHFSFDANPTLDEGRRAGPEVRLSGGMAPARLATLPAEAVARETAQLLGRMRGRRFTLGAGCALRQATPDRAVLAAISAARGAVR</sequence>
<reference evidence="2 3" key="1">
    <citation type="submission" date="2018-10" db="EMBL/GenBank/DDBJ databases">
        <title>Rhodobacter sp . BO-81.</title>
        <authorList>
            <person name="Im W.T."/>
        </authorList>
    </citation>
    <scope>NUCLEOTIDE SEQUENCE [LARGE SCALE GENOMIC DNA]</scope>
    <source>
        <strain evidence="2 3">BO-81</strain>
    </source>
</reference>
<accession>A0A421BUF7</accession>
<organism evidence="2 3">
    <name type="scientific">Paenirhodobacter hankyongi</name>
    <dbReference type="NCBI Taxonomy" id="2294033"/>
    <lineage>
        <taxon>Bacteria</taxon>
        <taxon>Pseudomonadati</taxon>
        <taxon>Pseudomonadota</taxon>
        <taxon>Alphaproteobacteria</taxon>
        <taxon>Rhodobacterales</taxon>
        <taxon>Rhodobacter group</taxon>
        <taxon>Paenirhodobacter</taxon>
    </lineage>
</organism>
<feature type="domain" description="Uroporphyrinogen decarboxylase (URO-D)" evidence="1">
    <location>
        <begin position="37"/>
        <end position="326"/>
    </location>
</feature>
<protein>
    <recommendedName>
        <fullName evidence="1">Uroporphyrinogen decarboxylase (URO-D) domain-containing protein</fullName>
    </recommendedName>
</protein>